<feature type="domain" description="CBS" evidence="3">
    <location>
        <begin position="1"/>
        <end position="62"/>
    </location>
</feature>
<dbReference type="AlphaFoldDB" id="M4V5B5"/>
<dbReference type="SUPFAM" id="SSF54631">
    <property type="entry name" value="CBS-domain pair"/>
    <property type="match status" value="1"/>
</dbReference>
<evidence type="ECO:0000259" key="3">
    <source>
        <dbReference type="PROSITE" id="PS51371"/>
    </source>
</evidence>
<gene>
    <name evidence="4" type="ORF">A11Q_297</name>
</gene>
<dbReference type="PANTHER" id="PTHR43080">
    <property type="entry name" value="CBS DOMAIN-CONTAINING PROTEIN CBSX3, MITOCHONDRIAL"/>
    <property type="match status" value="1"/>
</dbReference>
<keyword evidence="1 2" id="KW-0129">CBS domain</keyword>
<dbReference type="PANTHER" id="PTHR43080:SF2">
    <property type="entry name" value="CBS DOMAIN-CONTAINING PROTEIN"/>
    <property type="match status" value="1"/>
</dbReference>
<evidence type="ECO:0000313" key="5">
    <source>
        <dbReference type="Proteomes" id="UP000012040"/>
    </source>
</evidence>
<keyword evidence="5" id="KW-1185">Reference proteome</keyword>
<dbReference type="PATRIC" id="fig|1184267.3.peg.298"/>
<protein>
    <recommendedName>
        <fullName evidence="3">CBS domain-containing protein</fullName>
    </recommendedName>
</protein>
<dbReference type="Gene3D" id="3.10.580.10">
    <property type="entry name" value="CBS-domain"/>
    <property type="match status" value="1"/>
</dbReference>
<dbReference type="KEGG" id="bex:A11Q_297"/>
<dbReference type="RefSeq" id="WP_015469007.1">
    <property type="nucleotide sequence ID" value="NC_020813.1"/>
</dbReference>
<dbReference type="InterPro" id="IPR051257">
    <property type="entry name" value="Diverse_CBS-Domain"/>
</dbReference>
<reference evidence="4 5" key="1">
    <citation type="journal article" date="2013" name="ISME J.">
        <title>By their genes ye shall know them: genomic signatures of predatory bacteria.</title>
        <authorList>
            <person name="Pasternak Z."/>
            <person name="Pietrokovski S."/>
            <person name="Rotem O."/>
            <person name="Gophna U."/>
            <person name="Lurie-Weinberger M.N."/>
            <person name="Jurkevitch E."/>
        </authorList>
    </citation>
    <scope>NUCLEOTIDE SEQUENCE [LARGE SCALE GENOMIC DNA]</scope>
    <source>
        <strain evidence="4 5">JSS</strain>
    </source>
</reference>
<accession>M4V5B5</accession>
<dbReference type="STRING" id="1184267.A11Q_297"/>
<dbReference type="EMBL" id="CP003537">
    <property type="protein sequence ID" value="AGH94517.1"/>
    <property type="molecule type" value="Genomic_DNA"/>
</dbReference>
<feature type="domain" description="CBS" evidence="3">
    <location>
        <begin position="66"/>
        <end position="125"/>
    </location>
</feature>
<dbReference type="SMART" id="SM00116">
    <property type="entry name" value="CBS"/>
    <property type="match status" value="2"/>
</dbReference>
<name>M4V5B5_9BACT</name>
<dbReference type="OrthoDB" id="9807125at2"/>
<dbReference type="Pfam" id="PF00571">
    <property type="entry name" value="CBS"/>
    <property type="match status" value="2"/>
</dbReference>
<evidence type="ECO:0000256" key="1">
    <source>
        <dbReference type="ARBA" id="ARBA00023122"/>
    </source>
</evidence>
<proteinExistence type="predicted"/>
<evidence type="ECO:0000256" key="2">
    <source>
        <dbReference type="PROSITE-ProRule" id="PRU00703"/>
    </source>
</evidence>
<dbReference type="InterPro" id="IPR000644">
    <property type="entry name" value="CBS_dom"/>
</dbReference>
<dbReference type="eggNOG" id="COG0517">
    <property type="taxonomic scope" value="Bacteria"/>
</dbReference>
<evidence type="ECO:0000313" key="4">
    <source>
        <dbReference type="EMBL" id="AGH94517.1"/>
    </source>
</evidence>
<dbReference type="CDD" id="cd02205">
    <property type="entry name" value="CBS_pair_SF"/>
    <property type="match status" value="1"/>
</dbReference>
<dbReference type="Proteomes" id="UP000012040">
    <property type="component" value="Chromosome"/>
</dbReference>
<dbReference type="PROSITE" id="PS51371">
    <property type="entry name" value="CBS"/>
    <property type="match status" value="2"/>
</dbReference>
<dbReference type="HOGENOM" id="CLU_1718748_0_0_7"/>
<dbReference type="InterPro" id="IPR046342">
    <property type="entry name" value="CBS_dom_sf"/>
</dbReference>
<sequence>MKEDFKSPVITIAKGSTMKEARELMKERRIRHLPVVGSDGGILGILSHRDMTDLEDLQNYPVELLASKPVIYVVNTTPLQTVALKMIEEKISSVLLTDEQRNVTGIITTDDLLYQLALILKDRPEESSRPWTGSDSLVTAGEFFRKLADIGI</sequence>
<organism evidence="4 5">
    <name type="scientific">Pseudobdellovibrio exovorus JSS</name>
    <dbReference type="NCBI Taxonomy" id="1184267"/>
    <lineage>
        <taxon>Bacteria</taxon>
        <taxon>Pseudomonadati</taxon>
        <taxon>Bdellovibrionota</taxon>
        <taxon>Bdellovibrionia</taxon>
        <taxon>Bdellovibrionales</taxon>
        <taxon>Pseudobdellovibrionaceae</taxon>
        <taxon>Pseudobdellovibrio</taxon>
    </lineage>
</organism>